<dbReference type="Pfam" id="PF07549">
    <property type="entry name" value="Sec_GG"/>
    <property type="match status" value="1"/>
</dbReference>
<evidence type="ECO:0000256" key="8">
    <source>
        <dbReference type="ARBA" id="ARBA00023136"/>
    </source>
</evidence>
<keyword evidence="6 10" id="KW-1133">Transmembrane helix</keyword>
<protein>
    <recommendedName>
        <fullName evidence="10">Protein-export membrane protein SecF</fullName>
    </recommendedName>
</protein>
<feature type="transmembrane region" description="Helical" evidence="10">
    <location>
        <begin position="236"/>
        <end position="257"/>
    </location>
</feature>
<proteinExistence type="inferred from homology"/>
<dbReference type="InterPro" id="IPR005665">
    <property type="entry name" value="SecF_bac"/>
</dbReference>
<feature type="transmembrane region" description="Helical" evidence="10">
    <location>
        <begin position="189"/>
        <end position="209"/>
    </location>
</feature>
<feature type="transmembrane region" description="Helical" evidence="10">
    <location>
        <begin position="269"/>
        <end position="291"/>
    </location>
</feature>
<feature type="transmembrane region" description="Helical" evidence="10">
    <location>
        <begin position="21"/>
        <end position="40"/>
    </location>
</feature>
<dbReference type="GO" id="GO:0005886">
    <property type="term" value="C:plasma membrane"/>
    <property type="evidence" value="ECO:0007669"/>
    <property type="project" value="UniProtKB-SubCell"/>
</dbReference>
<evidence type="ECO:0000256" key="1">
    <source>
        <dbReference type="ARBA" id="ARBA00004651"/>
    </source>
</evidence>
<evidence type="ECO:0000256" key="4">
    <source>
        <dbReference type="ARBA" id="ARBA00022692"/>
    </source>
</evidence>
<evidence type="ECO:0000313" key="12">
    <source>
        <dbReference type="EMBL" id="TCK51920.1"/>
    </source>
</evidence>
<dbReference type="HAMAP" id="MF_01464_B">
    <property type="entry name" value="SecF_B"/>
    <property type="match status" value="1"/>
</dbReference>
<comment type="caution">
    <text evidence="12">The sequence shown here is derived from an EMBL/GenBank/DDBJ whole genome shotgun (WGS) entry which is preliminary data.</text>
</comment>
<dbReference type="NCBIfam" id="TIGR00966">
    <property type="entry name" value="transloc_SecF"/>
    <property type="match status" value="1"/>
</dbReference>
<keyword evidence="2 10" id="KW-0813">Transport</keyword>
<accession>A0A4R1JLV0</accession>
<comment type="subcellular location">
    <subcellularLocation>
        <location evidence="1 10">Cell membrane</location>
        <topology evidence="1 10">Multi-pass membrane protein</topology>
    </subcellularLocation>
</comment>
<evidence type="ECO:0000256" key="6">
    <source>
        <dbReference type="ARBA" id="ARBA00022989"/>
    </source>
</evidence>
<sequence>MFSFFKPKGTIDFMGHNKLSMIVSVVLTIASIVLLATRGLNFGLDFTGGTLVEVQFEQNVQLKEVRHAMATHGFPDVVAQNFGAKGDILLRMKPSKSANAEQVGDKVMGVLKTLDKNVQMRRIEFVGPSVGNDLAEQGGLAIFAALGMILIYVAIRFEWRFAVGAVLALAHDTILTLGLFSLLRIQFDLTVVAGLLTLIGYSLNDTIVVSDRIRENFRKIRKGAPRDIINASITQVFSRTIITSATTAMVLAVLFFLGGNLIHSFATAMLFGIIVGTHSSIYVASSLALWLGVKKEDFMPKVIEKEGADQKPLM</sequence>
<dbReference type="PANTHER" id="PTHR30081:SF8">
    <property type="entry name" value="PROTEIN TRANSLOCASE SUBUNIT SECF"/>
    <property type="match status" value="1"/>
</dbReference>
<keyword evidence="13" id="KW-1185">Reference proteome</keyword>
<dbReference type="AlphaFoldDB" id="A0A4R1JLV0"/>
<evidence type="ECO:0000256" key="5">
    <source>
        <dbReference type="ARBA" id="ARBA00022927"/>
    </source>
</evidence>
<organism evidence="12 13">
    <name type="scientific">Celerinatantimonas diazotrophica</name>
    <dbReference type="NCBI Taxonomy" id="412034"/>
    <lineage>
        <taxon>Bacteria</taxon>
        <taxon>Pseudomonadati</taxon>
        <taxon>Pseudomonadota</taxon>
        <taxon>Gammaproteobacteria</taxon>
        <taxon>Celerinatantimonadaceae</taxon>
        <taxon>Celerinatantimonas</taxon>
    </lineage>
</organism>
<dbReference type="PRINTS" id="PR01755">
    <property type="entry name" value="SECFTRNLCASE"/>
</dbReference>
<keyword evidence="7 10" id="KW-0811">Translocation</keyword>
<evidence type="ECO:0000256" key="2">
    <source>
        <dbReference type="ARBA" id="ARBA00022448"/>
    </source>
</evidence>
<dbReference type="FunFam" id="1.20.1640.10:FF:000006">
    <property type="entry name" value="Protein-export membrane protein SecF"/>
    <property type="match status" value="1"/>
</dbReference>
<dbReference type="InterPro" id="IPR022645">
    <property type="entry name" value="SecD/SecF_bac"/>
</dbReference>
<dbReference type="GO" id="GO:0043952">
    <property type="term" value="P:protein transport by the Sec complex"/>
    <property type="evidence" value="ECO:0007669"/>
    <property type="project" value="UniProtKB-UniRule"/>
</dbReference>
<dbReference type="EMBL" id="SMGD01000013">
    <property type="protein sequence ID" value="TCK51920.1"/>
    <property type="molecule type" value="Genomic_DNA"/>
</dbReference>
<dbReference type="InterPro" id="IPR022813">
    <property type="entry name" value="SecD/SecF_arch_bac"/>
</dbReference>
<evidence type="ECO:0000256" key="10">
    <source>
        <dbReference type="HAMAP-Rule" id="MF_01464"/>
    </source>
</evidence>
<dbReference type="InterPro" id="IPR022646">
    <property type="entry name" value="SecD/SecF_CS"/>
</dbReference>
<comment type="similarity">
    <text evidence="9 10">Belongs to the SecD/SecF family. SecF subfamily.</text>
</comment>
<evidence type="ECO:0000256" key="9">
    <source>
        <dbReference type="ARBA" id="ARBA00060763"/>
    </source>
</evidence>
<gene>
    <name evidence="10" type="primary">secF</name>
    <name evidence="12" type="ORF">EV690_2012</name>
</gene>
<evidence type="ECO:0000259" key="11">
    <source>
        <dbReference type="Pfam" id="PF02355"/>
    </source>
</evidence>
<dbReference type="NCBIfam" id="TIGR00916">
    <property type="entry name" value="2A0604s01"/>
    <property type="match status" value="1"/>
</dbReference>
<evidence type="ECO:0000256" key="3">
    <source>
        <dbReference type="ARBA" id="ARBA00022475"/>
    </source>
</evidence>
<dbReference type="SUPFAM" id="SSF82866">
    <property type="entry name" value="Multidrug efflux transporter AcrB transmembrane domain"/>
    <property type="match status" value="1"/>
</dbReference>
<evidence type="ECO:0000313" key="13">
    <source>
        <dbReference type="Proteomes" id="UP000295565"/>
    </source>
</evidence>
<dbReference type="GO" id="GO:0065002">
    <property type="term" value="P:intracellular protein transmembrane transport"/>
    <property type="evidence" value="ECO:0007669"/>
    <property type="project" value="UniProtKB-UniRule"/>
</dbReference>
<reference evidence="12 13" key="1">
    <citation type="submission" date="2019-03" db="EMBL/GenBank/DDBJ databases">
        <title>Genomic Encyclopedia of Type Strains, Phase IV (KMG-IV): sequencing the most valuable type-strain genomes for metagenomic binning, comparative biology and taxonomic classification.</title>
        <authorList>
            <person name="Goeker M."/>
        </authorList>
    </citation>
    <scope>NUCLEOTIDE SEQUENCE [LARGE SCALE GENOMIC DNA]</scope>
    <source>
        <strain evidence="12 13">DSM 18577</strain>
    </source>
</reference>
<evidence type="ECO:0000256" key="7">
    <source>
        <dbReference type="ARBA" id="ARBA00023010"/>
    </source>
</evidence>
<name>A0A4R1JLV0_9GAMM</name>
<feature type="transmembrane region" description="Helical" evidence="10">
    <location>
        <begin position="138"/>
        <end position="155"/>
    </location>
</feature>
<keyword evidence="8 10" id="KW-0472">Membrane</keyword>
<feature type="domain" description="Protein export membrane protein SecD/SecF C-terminal" evidence="11">
    <location>
        <begin position="110"/>
        <end position="292"/>
    </location>
</feature>
<comment type="subunit">
    <text evidence="10">Forms a complex with SecD. Part of the essential Sec protein translocation apparatus which comprises SecA, SecYEG and auxiliary proteins SecDF-YajC and YidC.</text>
</comment>
<dbReference type="InterPro" id="IPR048634">
    <property type="entry name" value="SecD_SecF_C"/>
</dbReference>
<dbReference type="PANTHER" id="PTHR30081">
    <property type="entry name" value="PROTEIN-EXPORT MEMBRANE PROTEIN SEC"/>
    <property type="match status" value="1"/>
</dbReference>
<feature type="transmembrane region" description="Helical" evidence="10">
    <location>
        <begin position="162"/>
        <end position="183"/>
    </location>
</feature>
<keyword evidence="3 10" id="KW-1003">Cell membrane</keyword>
<dbReference type="InterPro" id="IPR055344">
    <property type="entry name" value="SecD_SecF_C_bact"/>
</dbReference>
<keyword evidence="4 10" id="KW-0812">Transmembrane</keyword>
<dbReference type="GO" id="GO:0006605">
    <property type="term" value="P:protein targeting"/>
    <property type="evidence" value="ECO:0007669"/>
    <property type="project" value="UniProtKB-UniRule"/>
</dbReference>
<keyword evidence="5 10" id="KW-0653">Protein transport</keyword>
<comment type="function">
    <text evidence="10">Part of the Sec protein translocase complex. Interacts with the SecYEG preprotein conducting channel. SecDF uses the proton motive force (PMF) to complete protein translocation after the ATP-dependent function of SecA.</text>
</comment>
<dbReference type="Pfam" id="PF02355">
    <property type="entry name" value="SecD_SecF_C"/>
    <property type="match status" value="1"/>
</dbReference>
<dbReference type="OrthoDB" id="9774769at2"/>
<dbReference type="GO" id="GO:0015450">
    <property type="term" value="F:protein-transporting ATPase activity"/>
    <property type="evidence" value="ECO:0007669"/>
    <property type="project" value="InterPro"/>
</dbReference>
<dbReference type="Proteomes" id="UP000295565">
    <property type="component" value="Unassembled WGS sequence"/>
</dbReference>
<dbReference type="Gene3D" id="1.20.1640.10">
    <property type="entry name" value="Multidrug efflux transporter AcrB transmembrane domain"/>
    <property type="match status" value="1"/>
</dbReference>